<dbReference type="Pfam" id="PF12852">
    <property type="entry name" value="Cupin_6"/>
    <property type="match status" value="1"/>
</dbReference>
<evidence type="ECO:0000259" key="4">
    <source>
        <dbReference type="PROSITE" id="PS01124"/>
    </source>
</evidence>
<gene>
    <name evidence="5" type="primary">rclR_5</name>
    <name evidence="5" type="ORF">VVAX_04164</name>
</gene>
<dbReference type="AlphaFoldDB" id="A0A679JBI5"/>
<dbReference type="InterPro" id="IPR020449">
    <property type="entry name" value="Tscrpt_reg_AraC-type_HTH"/>
</dbReference>
<dbReference type="SMART" id="SM00342">
    <property type="entry name" value="HTH_ARAC"/>
    <property type="match status" value="1"/>
</dbReference>
<dbReference type="EMBL" id="LR743507">
    <property type="protein sequence ID" value="CAA2107293.1"/>
    <property type="molecule type" value="Genomic_DNA"/>
</dbReference>
<dbReference type="InterPro" id="IPR050204">
    <property type="entry name" value="AraC_XylS_family_regulators"/>
</dbReference>
<reference evidence="5" key="1">
    <citation type="submission" date="2019-12" db="EMBL/GenBank/DDBJ databases">
        <authorList>
            <person name="Cremers G."/>
        </authorList>
    </citation>
    <scope>NUCLEOTIDE SEQUENCE</scope>
    <source>
        <strain evidence="5">Vvax</strain>
    </source>
</reference>
<dbReference type="Pfam" id="PF12833">
    <property type="entry name" value="HTH_18"/>
    <property type="match status" value="1"/>
</dbReference>
<dbReference type="InterPro" id="IPR009057">
    <property type="entry name" value="Homeodomain-like_sf"/>
</dbReference>
<sequence length="326" mass="34995">MDTGRDGDVLSHVLATYRSERAVTARFSLSAPWALHSTGVDGPLIRLCTGAPYWIAVAGAEPVQVAPHDIAMLPQGGAHTVSSAPGLAPAPFRTLIEAHSVGRHGDHPIVFAHGGGGATTELFSLHLWIPAQGLGSIIASLPPLIVLRQAQIPTTASLAQAMETLVNQTVAQRPGWQLSAARMADLLLVHILCEHLHAAPHESSPADPASRVGRLRGLDDESIARAMSLMHERPGHPWSVATLAQASYLSRTIFSERFRALVGVTPMHYLGSYRMTLAAEKLRNRQLNLHQVAESVGYASEKAFSRAFQRWTGLTPSAYARRHGAG</sequence>
<proteinExistence type="predicted"/>
<dbReference type="PROSITE" id="PS00041">
    <property type="entry name" value="HTH_ARAC_FAMILY_1"/>
    <property type="match status" value="1"/>
</dbReference>
<dbReference type="RefSeq" id="WP_339091708.1">
    <property type="nucleotide sequence ID" value="NZ_LR743507.1"/>
</dbReference>
<evidence type="ECO:0000313" key="5">
    <source>
        <dbReference type="EMBL" id="CAA2107293.1"/>
    </source>
</evidence>
<dbReference type="Gene3D" id="1.10.10.60">
    <property type="entry name" value="Homeodomain-like"/>
    <property type="match status" value="2"/>
</dbReference>
<dbReference type="InterPro" id="IPR018060">
    <property type="entry name" value="HTH_AraC"/>
</dbReference>
<keyword evidence="1" id="KW-0805">Transcription regulation</keyword>
<dbReference type="InterPro" id="IPR032783">
    <property type="entry name" value="AraC_lig"/>
</dbReference>
<dbReference type="InterPro" id="IPR018062">
    <property type="entry name" value="HTH_AraC-typ_CS"/>
</dbReference>
<accession>A0A679JBI5</accession>
<dbReference type="PANTHER" id="PTHR46796">
    <property type="entry name" value="HTH-TYPE TRANSCRIPTIONAL ACTIVATOR RHAS-RELATED"/>
    <property type="match status" value="1"/>
</dbReference>
<feature type="domain" description="HTH araC/xylS-type" evidence="4">
    <location>
        <begin position="224"/>
        <end position="322"/>
    </location>
</feature>
<dbReference type="PROSITE" id="PS01124">
    <property type="entry name" value="HTH_ARAC_FAMILY_2"/>
    <property type="match status" value="1"/>
</dbReference>
<keyword evidence="3" id="KW-0804">Transcription</keyword>
<organism evidence="5">
    <name type="scientific">Variovorax paradoxus</name>
    <dbReference type="NCBI Taxonomy" id="34073"/>
    <lineage>
        <taxon>Bacteria</taxon>
        <taxon>Pseudomonadati</taxon>
        <taxon>Pseudomonadota</taxon>
        <taxon>Betaproteobacteria</taxon>
        <taxon>Burkholderiales</taxon>
        <taxon>Comamonadaceae</taxon>
        <taxon>Variovorax</taxon>
    </lineage>
</organism>
<dbReference type="PANTHER" id="PTHR46796:SF7">
    <property type="entry name" value="ARAC FAMILY TRANSCRIPTIONAL REGULATOR"/>
    <property type="match status" value="1"/>
</dbReference>
<protein>
    <submittedName>
        <fullName evidence="5">RCS-specific HTH-type transcriptional activator RclR</fullName>
    </submittedName>
</protein>
<dbReference type="SUPFAM" id="SSF46689">
    <property type="entry name" value="Homeodomain-like"/>
    <property type="match status" value="2"/>
</dbReference>
<keyword evidence="2" id="KW-0238">DNA-binding</keyword>
<evidence type="ECO:0000256" key="1">
    <source>
        <dbReference type="ARBA" id="ARBA00023015"/>
    </source>
</evidence>
<evidence type="ECO:0000256" key="2">
    <source>
        <dbReference type="ARBA" id="ARBA00023125"/>
    </source>
</evidence>
<dbReference type="PRINTS" id="PR00032">
    <property type="entry name" value="HTHARAC"/>
</dbReference>
<dbReference type="GO" id="GO:0043565">
    <property type="term" value="F:sequence-specific DNA binding"/>
    <property type="evidence" value="ECO:0007669"/>
    <property type="project" value="InterPro"/>
</dbReference>
<name>A0A679JBI5_VARPD</name>
<evidence type="ECO:0000256" key="3">
    <source>
        <dbReference type="ARBA" id="ARBA00023163"/>
    </source>
</evidence>
<dbReference type="GO" id="GO:0003700">
    <property type="term" value="F:DNA-binding transcription factor activity"/>
    <property type="evidence" value="ECO:0007669"/>
    <property type="project" value="InterPro"/>
</dbReference>